<dbReference type="AlphaFoldDB" id="A0A8H3LUT8"/>
<evidence type="ECO:0000313" key="1">
    <source>
        <dbReference type="EMBL" id="GES91678.1"/>
    </source>
</evidence>
<dbReference type="EMBL" id="BLAL01000206">
    <property type="protein sequence ID" value="GES91678.1"/>
    <property type="molecule type" value="Genomic_DNA"/>
</dbReference>
<protein>
    <recommendedName>
        <fullName evidence="3">F-box domain-containing protein</fullName>
    </recommendedName>
</protein>
<sequence length="499" mass="58487">MLSPCLPVEVIDMIISNIDEYDSSTLLNVSLINKKWCLIGILHLWRYPFIKTNSKARFKAHSKIITTLLSHLDQKTQSFLKINGLFDIPHQTTFNYPSFIKQIDFVILRKLIWFWLEENKFSSNSINQENQEIDYKNNNLLSYDYGKLQEGFQLNIEILIFFEILYKLIVAKTLGIDILQIVSFAHEFPLGYLHTLIDNEETRRCLSRLKQFKCKGNFAKGPLINLVTEISREISTFSLSLSNIYDQDLKINHVSNLLKNQKNLKRLNIKSNDLITSKYIMEVKKRSLREIKLSESESELDFMLNELLKCPNLKRICFCGSNLYRSKNLGKVVFPNLTGLEIIDFLKSCHSLKNVDFGDKLEWKNFVNKHIRSLTKIKPSNLRRLKVRRWKVYITVFEHFFKNYGTFLNEFECSCTGEEDEIRTLVMNSLKKMNRTLAYLSIEEVEYQLISMVKIRLIVGEDCDVLVVRKRCNLPLNFRAQATYSKFHIIVHQEAIPSS</sequence>
<gene>
    <name evidence="1" type="ORF">RCL2_001848400</name>
</gene>
<dbReference type="Proteomes" id="UP000615446">
    <property type="component" value="Unassembled WGS sequence"/>
</dbReference>
<name>A0A8H3LUT8_9GLOM</name>
<accession>A0A8H3LUT8</accession>
<dbReference type="InterPro" id="IPR032675">
    <property type="entry name" value="LRR_dom_sf"/>
</dbReference>
<comment type="caution">
    <text evidence="1">The sequence shown here is derived from an EMBL/GenBank/DDBJ whole genome shotgun (WGS) entry which is preliminary data.</text>
</comment>
<proteinExistence type="predicted"/>
<reference evidence="1" key="1">
    <citation type="submission" date="2019-10" db="EMBL/GenBank/DDBJ databases">
        <title>Conservation and host-specific expression of non-tandemly repeated heterogenous ribosome RNA gene in arbuscular mycorrhizal fungi.</title>
        <authorList>
            <person name="Maeda T."/>
            <person name="Kobayashi Y."/>
            <person name="Nakagawa T."/>
            <person name="Ezawa T."/>
            <person name="Yamaguchi K."/>
            <person name="Bino T."/>
            <person name="Nishimoto Y."/>
            <person name="Shigenobu S."/>
            <person name="Kawaguchi M."/>
        </authorList>
    </citation>
    <scope>NUCLEOTIDE SEQUENCE</scope>
    <source>
        <strain evidence="1">HR1</strain>
    </source>
</reference>
<dbReference type="OrthoDB" id="2350111at2759"/>
<evidence type="ECO:0008006" key="3">
    <source>
        <dbReference type="Google" id="ProtNLM"/>
    </source>
</evidence>
<evidence type="ECO:0000313" key="2">
    <source>
        <dbReference type="Proteomes" id="UP000615446"/>
    </source>
</evidence>
<dbReference type="SUPFAM" id="SSF52047">
    <property type="entry name" value="RNI-like"/>
    <property type="match status" value="1"/>
</dbReference>
<organism evidence="1 2">
    <name type="scientific">Rhizophagus clarus</name>
    <dbReference type="NCBI Taxonomy" id="94130"/>
    <lineage>
        <taxon>Eukaryota</taxon>
        <taxon>Fungi</taxon>
        <taxon>Fungi incertae sedis</taxon>
        <taxon>Mucoromycota</taxon>
        <taxon>Glomeromycotina</taxon>
        <taxon>Glomeromycetes</taxon>
        <taxon>Glomerales</taxon>
        <taxon>Glomeraceae</taxon>
        <taxon>Rhizophagus</taxon>
    </lineage>
</organism>
<dbReference type="Gene3D" id="3.80.10.10">
    <property type="entry name" value="Ribonuclease Inhibitor"/>
    <property type="match status" value="1"/>
</dbReference>